<evidence type="ECO:0000313" key="16">
    <source>
        <dbReference type="RefSeq" id="XP_065672579.1"/>
    </source>
</evidence>
<proteinExistence type="evidence at transcript level"/>
<dbReference type="GO" id="GO:0006417">
    <property type="term" value="P:regulation of translation"/>
    <property type="evidence" value="ECO:0007669"/>
    <property type="project" value="UniProtKB-KW"/>
</dbReference>
<keyword evidence="6 10" id="KW-0694">RNA-binding</keyword>
<dbReference type="InterPro" id="IPR000504">
    <property type="entry name" value="RRM_dom"/>
</dbReference>
<dbReference type="RefSeq" id="XP_002170706.2">
    <property type="nucleotide sequence ID" value="XM_002170670.3"/>
</dbReference>
<keyword evidence="4 11" id="KW-0507">mRNA processing</keyword>
<feature type="domain" description="RRM" evidence="13">
    <location>
        <begin position="71"/>
        <end position="149"/>
    </location>
</feature>
<dbReference type="InterPro" id="IPR035979">
    <property type="entry name" value="RBD_domain_sf"/>
</dbReference>
<evidence type="ECO:0000313" key="15">
    <source>
        <dbReference type="Proteomes" id="UP001652625"/>
    </source>
</evidence>
<reference evidence="16" key="2">
    <citation type="submission" date="2025-05" db="UniProtKB">
        <authorList>
            <consortium name="RefSeq"/>
        </authorList>
    </citation>
    <scope>IDENTIFICATION</scope>
</reference>
<evidence type="ECO:0000256" key="4">
    <source>
        <dbReference type="ARBA" id="ARBA00022664"/>
    </source>
</evidence>
<dbReference type="AlphaFoldDB" id="T2M2E6"/>
<dbReference type="GO" id="GO:0016607">
    <property type="term" value="C:nuclear speck"/>
    <property type="evidence" value="ECO:0007669"/>
    <property type="project" value="UniProtKB-SubCell"/>
</dbReference>
<dbReference type="GO" id="GO:0005737">
    <property type="term" value="C:cytoplasm"/>
    <property type="evidence" value="ECO:0007669"/>
    <property type="project" value="UniProtKB-SubCell"/>
</dbReference>
<evidence type="ECO:0000256" key="9">
    <source>
        <dbReference type="ARBA" id="ARBA00077711"/>
    </source>
</evidence>
<dbReference type="EMBL" id="HAAD01000067">
    <property type="protein sequence ID" value="CDG66299.1"/>
    <property type="molecule type" value="mRNA"/>
</dbReference>
<dbReference type="KEGG" id="hmg:100208534"/>
<organism evidence="14">
    <name type="scientific">Hydra vulgaris</name>
    <name type="common">Hydra</name>
    <name type="synonym">Hydra attenuata</name>
    <dbReference type="NCBI Taxonomy" id="6087"/>
    <lineage>
        <taxon>Eukaryota</taxon>
        <taxon>Metazoa</taxon>
        <taxon>Cnidaria</taxon>
        <taxon>Hydrozoa</taxon>
        <taxon>Hydroidolina</taxon>
        <taxon>Anthoathecata</taxon>
        <taxon>Aplanulata</taxon>
        <taxon>Hydridae</taxon>
        <taxon>Hydra</taxon>
    </lineage>
</organism>
<dbReference type="GO" id="GO:0006397">
    <property type="term" value="P:mRNA processing"/>
    <property type="evidence" value="ECO:0007669"/>
    <property type="project" value="UniProtKB-KW"/>
</dbReference>
<evidence type="ECO:0000256" key="8">
    <source>
        <dbReference type="ARBA" id="ARBA00023242"/>
    </source>
</evidence>
<keyword evidence="8 11" id="KW-0539">Nucleus</keyword>
<dbReference type="RefSeq" id="XP_065672579.1">
    <property type="nucleotide sequence ID" value="XM_065816507.1"/>
</dbReference>
<evidence type="ECO:0000256" key="11">
    <source>
        <dbReference type="RuleBase" id="RU361239"/>
    </source>
</evidence>
<keyword evidence="2 11" id="KW-0813">Transport</keyword>
<feature type="region of interest" description="Disordered" evidence="12">
    <location>
        <begin position="1"/>
        <end position="62"/>
    </location>
</feature>
<dbReference type="FunFam" id="3.30.70.330:FF:000525">
    <property type="entry name" value="RNA-binding protein 8A"/>
    <property type="match status" value="1"/>
</dbReference>
<feature type="compositionally biased region" description="Acidic residues" evidence="12">
    <location>
        <begin position="1"/>
        <end position="22"/>
    </location>
</feature>
<keyword evidence="7 11" id="KW-0508">mRNA splicing</keyword>
<dbReference type="InterPro" id="IPR008111">
    <property type="entry name" value="RNA-bd_8"/>
</dbReference>
<evidence type="ECO:0000256" key="3">
    <source>
        <dbReference type="ARBA" id="ARBA00022490"/>
    </source>
</evidence>
<dbReference type="InterPro" id="IPR033744">
    <property type="entry name" value="RRM_RBM8"/>
</dbReference>
<evidence type="ECO:0000313" key="14">
    <source>
        <dbReference type="EMBL" id="CDG66299.1"/>
    </source>
</evidence>
<dbReference type="PROSITE" id="PS50102">
    <property type="entry name" value="RRM"/>
    <property type="match status" value="1"/>
</dbReference>
<evidence type="ECO:0000256" key="10">
    <source>
        <dbReference type="PROSITE-ProRule" id="PRU00176"/>
    </source>
</evidence>
<dbReference type="CDD" id="cd12324">
    <property type="entry name" value="RRM_RBM8"/>
    <property type="match status" value="1"/>
</dbReference>
<dbReference type="OMA" id="IYNHEEF"/>
<keyword evidence="11" id="KW-0509">mRNA transport</keyword>
<keyword evidence="3 11" id="KW-0963">Cytoplasm</keyword>
<accession>T2M2E6</accession>
<feature type="compositionally biased region" description="Basic and acidic residues" evidence="12">
    <location>
        <begin position="38"/>
        <end position="49"/>
    </location>
</feature>
<dbReference type="GO" id="GO:0003729">
    <property type="term" value="F:mRNA binding"/>
    <property type="evidence" value="ECO:0007669"/>
    <property type="project" value="InterPro"/>
</dbReference>
<dbReference type="Gene3D" id="3.30.70.330">
    <property type="match status" value="1"/>
</dbReference>
<dbReference type="GO" id="GO:0051028">
    <property type="term" value="P:mRNA transport"/>
    <property type="evidence" value="ECO:0007669"/>
    <property type="project" value="UniProtKB-KW"/>
</dbReference>
<sequence length="164" mass="18709">MSEVLDVDIDEKDEFMEQDDDGDLSKLKSSVRKRKGRGFKESLDARTNEPFESIDEDAPHIEGPQKSVEGWILFVTNVHEEAQEDDVHNMFREYGAIRNMHLNLDRRTGFLKGYALVEYESFKEAQSALEALNGEDLLGQKINVDWAFVKGGATKGNKKRGSRR</sequence>
<evidence type="ECO:0000256" key="1">
    <source>
        <dbReference type="ARBA" id="ARBA00007987"/>
    </source>
</evidence>
<reference evidence="14" key="1">
    <citation type="journal article" date="2013" name="Genome Biol. Evol.">
        <title>Punctuated emergences of genetic and phenotypic innovations in eumetazoan, bilaterian, euteleostome, and hominidae ancestors.</title>
        <authorList>
            <person name="Wenger Y."/>
            <person name="Galliot B."/>
        </authorList>
    </citation>
    <scope>NUCLEOTIDE SEQUENCE</scope>
    <source>
        <tissue evidence="14">Whole animals</tissue>
    </source>
</reference>
<evidence type="ECO:0000256" key="2">
    <source>
        <dbReference type="ARBA" id="ARBA00022448"/>
    </source>
</evidence>
<dbReference type="Pfam" id="PF00076">
    <property type="entry name" value="RRM_1"/>
    <property type="match status" value="1"/>
</dbReference>
<protein>
    <recommendedName>
        <fullName evidence="9 11">RNA-binding protein 8A</fullName>
    </recommendedName>
</protein>
<evidence type="ECO:0000256" key="12">
    <source>
        <dbReference type="SAM" id="MobiDB-lite"/>
    </source>
</evidence>
<evidence type="ECO:0000256" key="5">
    <source>
        <dbReference type="ARBA" id="ARBA00022845"/>
    </source>
</evidence>
<comment type="function">
    <text evidence="11">Core component of the splicing-dependent multiprotein exon junction complex (EJC) deposited at splice junctions on mRNAs.</text>
</comment>
<dbReference type="Proteomes" id="UP001652625">
    <property type="component" value="Chromosome 13"/>
</dbReference>
<evidence type="ECO:0000256" key="7">
    <source>
        <dbReference type="ARBA" id="ARBA00023187"/>
    </source>
</evidence>
<dbReference type="SUPFAM" id="SSF54928">
    <property type="entry name" value="RNA-binding domain, RBD"/>
    <property type="match status" value="1"/>
</dbReference>
<gene>
    <name evidence="14" type="primary">RBM8A</name>
    <name evidence="16" type="synonym">LOC100208534</name>
</gene>
<comment type="subunit">
    <text evidence="11">Heterodimer with MAGOH. Part of the mRNA splicing-dependent exon junction complex (EJC) complex; the core complex contains CASC3, EIF4A3, MAGOH and RBM8A.</text>
</comment>
<comment type="similarity">
    <text evidence="1 11">Belongs to the RBM8A family.</text>
</comment>
<keyword evidence="15" id="KW-1185">Reference proteome</keyword>
<dbReference type="OrthoDB" id="15688at2759"/>
<evidence type="ECO:0000259" key="13">
    <source>
        <dbReference type="PROSITE" id="PS50102"/>
    </source>
</evidence>
<evidence type="ECO:0000256" key="6">
    <source>
        <dbReference type="ARBA" id="ARBA00022884"/>
    </source>
</evidence>
<dbReference type="GeneID" id="100208534"/>
<dbReference type="SMART" id="SM00360">
    <property type="entry name" value="RRM"/>
    <property type="match status" value="1"/>
</dbReference>
<dbReference type="PANTHER" id="PTHR45894">
    <property type="entry name" value="RNA-BINDING PROTEIN 8A"/>
    <property type="match status" value="1"/>
</dbReference>
<dbReference type="InterPro" id="IPR012677">
    <property type="entry name" value="Nucleotide-bd_a/b_plait_sf"/>
</dbReference>
<name>T2M2E6_HYDVU</name>
<dbReference type="PRINTS" id="PR01738">
    <property type="entry name" value="RNABINDINGM8"/>
</dbReference>
<dbReference type="GO" id="GO:0008380">
    <property type="term" value="P:RNA splicing"/>
    <property type="evidence" value="ECO:0007669"/>
    <property type="project" value="UniProtKB-KW"/>
</dbReference>
<keyword evidence="5" id="KW-0810">Translation regulation</keyword>
<comment type="subcellular location">
    <subcellularLocation>
        <location evidence="11">Nucleus</location>
    </subcellularLocation>
    <subcellularLocation>
        <location evidence="11">Nucleus speckle</location>
    </subcellularLocation>
    <subcellularLocation>
        <location evidence="11">Cytoplasm</location>
    </subcellularLocation>
</comment>